<feature type="region of interest" description="Disordered" evidence="1">
    <location>
        <begin position="79"/>
        <end position="102"/>
    </location>
</feature>
<organismHost>
    <name type="scientific">Ovis aries</name>
    <name type="common">Sheep</name>
    <dbReference type="NCBI Taxonomy" id="9940"/>
</organismHost>
<proteinExistence type="predicted"/>
<dbReference type="Proteomes" id="UP000103309">
    <property type="component" value="Segment"/>
</dbReference>
<evidence type="ECO:0000313" key="3">
    <source>
        <dbReference type="Proteomes" id="UP000103309"/>
    </source>
</evidence>
<accession>F1AWX3</accession>
<reference evidence="2 3" key="1">
    <citation type="submission" date="2010-04" db="EMBL/GenBank/DDBJ databases">
        <title>Novel immune-modulators identified by a rapid, functional screen of the Parapox virus genome.</title>
        <authorList>
            <person name="McGuire M.J."/>
            <person name="Sykes K.F."/>
            <person name="Johnston S.A."/>
        </authorList>
    </citation>
    <scope>NUCLEOTIDE SEQUENCE [LARGE SCALE GENOMIC DNA]</scope>
    <source>
        <strain evidence="2">D1701</strain>
    </source>
</reference>
<protein>
    <submittedName>
        <fullName evidence="2">PP117</fullName>
    </submittedName>
</protein>
<evidence type="ECO:0000256" key="1">
    <source>
        <dbReference type="SAM" id="MobiDB-lite"/>
    </source>
</evidence>
<name>F1AWX3_ORFV</name>
<organismHost>
    <name type="scientific">Homo sapiens</name>
    <name type="common">Human</name>
    <dbReference type="NCBI Taxonomy" id="9606"/>
</organismHost>
<evidence type="ECO:0000313" key="2">
    <source>
        <dbReference type="EMBL" id="ADY76785.1"/>
    </source>
</evidence>
<organismHost>
    <name type="scientific">Capra hircus</name>
    <name type="common">Goat</name>
    <dbReference type="NCBI Taxonomy" id="9925"/>
</organismHost>
<sequence>MCRSGVVYTAPSRLCLAVSKVSLLNQKRMLKMGTELSSRKEMYLRSGSAAKRWKGFTYRPEKEPRFRNSVLSLGSYAGQAPPGSASSENMNSNFLSMPSEIG</sequence>
<feature type="compositionally biased region" description="Polar residues" evidence="1">
    <location>
        <begin position="84"/>
        <end position="96"/>
    </location>
</feature>
<dbReference type="EMBL" id="HM133903">
    <property type="protein sequence ID" value="ADY76785.1"/>
    <property type="molecule type" value="Genomic_DNA"/>
</dbReference>
<organism evidence="2 3">
    <name type="scientific">Orf virus</name>
    <name type="common">ORFV</name>
    <dbReference type="NCBI Taxonomy" id="10258"/>
    <lineage>
        <taxon>Viruses</taxon>
        <taxon>Varidnaviria</taxon>
        <taxon>Bamfordvirae</taxon>
        <taxon>Nucleocytoviricota</taxon>
        <taxon>Pokkesviricetes</taxon>
        <taxon>Chitovirales</taxon>
        <taxon>Poxviridae</taxon>
        <taxon>Chordopoxvirinae</taxon>
        <taxon>Parapoxvirus</taxon>
        <taxon>Parapoxvirus orf</taxon>
    </lineage>
</organism>